<accession>A0A2P4Y795</accession>
<comment type="caution">
    <text evidence="1">The sequence shown here is derived from an EMBL/GenBank/DDBJ whole genome shotgun (WGS) entry which is preliminary data.</text>
</comment>
<gene>
    <name evidence="1" type="ORF">PHPALM_9452</name>
</gene>
<dbReference type="Gene3D" id="3.30.420.10">
    <property type="entry name" value="Ribonuclease H-like superfamily/Ribonuclease H"/>
    <property type="match status" value="1"/>
</dbReference>
<protein>
    <submittedName>
        <fullName evidence="1">Uncharacterized protein</fullName>
    </submittedName>
</protein>
<name>A0A2P4Y795_9STRA</name>
<dbReference type="SUPFAM" id="SSF53098">
    <property type="entry name" value="Ribonuclease H-like"/>
    <property type="match status" value="1"/>
</dbReference>
<dbReference type="EMBL" id="NCKW01005044">
    <property type="protein sequence ID" value="POM73681.1"/>
    <property type="molecule type" value="Genomic_DNA"/>
</dbReference>
<evidence type="ECO:0000313" key="2">
    <source>
        <dbReference type="Proteomes" id="UP000237271"/>
    </source>
</evidence>
<dbReference type="AlphaFoldDB" id="A0A2P4Y795"/>
<reference evidence="1 2" key="1">
    <citation type="journal article" date="2017" name="Genome Biol. Evol.">
        <title>Phytophthora megakarya and P. palmivora, closely related causal agents of cacao black pod rot, underwent increases in genome sizes and gene numbers by different mechanisms.</title>
        <authorList>
            <person name="Ali S.S."/>
            <person name="Shao J."/>
            <person name="Lary D.J."/>
            <person name="Kronmiller B."/>
            <person name="Shen D."/>
            <person name="Strem M.D."/>
            <person name="Amoako-Attah I."/>
            <person name="Akrofi A.Y."/>
            <person name="Begoude B.A."/>
            <person name="Ten Hoopen G.M."/>
            <person name="Coulibaly K."/>
            <person name="Kebe B.I."/>
            <person name="Melnick R.L."/>
            <person name="Guiltinan M.J."/>
            <person name="Tyler B.M."/>
            <person name="Meinhardt L.W."/>
            <person name="Bailey B.A."/>
        </authorList>
    </citation>
    <scope>NUCLEOTIDE SEQUENCE [LARGE SCALE GENOMIC DNA]</scope>
    <source>
        <strain evidence="2">sbr112.9</strain>
    </source>
</reference>
<organism evidence="1 2">
    <name type="scientific">Phytophthora palmivora</name>
    <dbReference type="NCBI Taxonomy" id="4796"/>
    <lineage>
        <taxon>Eukaryota</taxon>
        <taxon>Sar</taxon>
        <taxon>Stramenopiles</taxon>
        <taxon>Oomycota</taxon>
        <taxon>Peronosporomycetes</taxon>
        <taxon>Peronosporales</taxon>
        <taxon>Peronosporaceae</taxon>
        <taxon>Phytophthora</taxon>
    </lineage>
</organism>
<proteinExistence type="predicted"/>
<dbReference type="GO" id="GO:0003676">
    <property type="term" value="F:nucleic acid binding"/>
    <property type="evidence" value="ECO:0007669"/>
    <property type="project" value="InterPro"/>
</dbReference>
<keyword evidence="2" id="KW-1185">Reference proteome</keyword>
<dbReference type="Proteomes" id="UP000237271">
    <property type="component" value="Unassembled WGS sequence"/>
</dbReference>
<evidence type="ECO:0000313" key="1">
    <source>
        <dbReference type="EMBL" id="POM73681.1"/>
    </source>
</evidence>
<sequence length="124" mass="14128">MQTYELTKVGCSFFYDKRIVLEDGISTTVSLLRYRNDGSTAQETKLHLKARELNPKITLKKAFIKACKQTVLTTNSGVEFLNNQVQASFKQQKIENFENKPGDHAKMGMIERLHGTMKQRQSAS</sequence>
<dbReference type="InterPro" id="IPR036397">
    <property type="entry name" value="RNaseH_sf"/>
</dbReference>
<dbReference type="InterPro" id="IPR012337">
    <property type="entry name" value="RNaseH-like_sf"/>
</dbReference>